<keyword evidence="2" id="KW-1185">Reference proteome</keyword>
<sequence>MAKASIVSTGVDYAHRIRAGHHELVTDEPPALGGQGTGPAPFDLYLASLSACTAITLRMYAQRKGWDLGEFRAELKLSADDDGRMHIHRSLHSDQPLTDEQWQRLLEIVANTPVTKVMREGAVITSERAGE</sequence>
<dbReference type="InterPro" id="IPR003718">
    <property type="entry name" value="OsmC/Ohr_fam"/>
</dbReference>
<dbReference type="OrthoDB" id="9789573at2"/>
<protein>
    <submittedName>
        <fullName evidence="1">Osmotically inducible protein C</fullName>
    </submittedName>
</protein>
<accession>A0A0A0F4K9</accession>
<organism evidence="1 2">
    <name type="scientific">Lysobacter daejeonensis GH1-9</name>
    <dbReference type="NCBI Taxonomy" id="1385517"/>
    <lineage>
        <taxon>Bacteria</taxon>
        <taxon>Pseudomonadati</taxon>
        <taxon>Pseudomonadota</taxon>
        <taxon>Gammaproteobacteria</taxon>
        <taxon>Lysobacterales</taxon>
        <taxon>Lysobacteraceae</taxon>
        <taxon>Aerolutibacter</taxon>
    </lineage>
</organism>
<dbReference type="PANTHER" id="PTHR39624:SF2">
    <property type="entry name" value="OSMC-LIKE PROTEIN"/>
    <property type="match status" value="1"/>
</dbReference>
<dbReference type="EMBL" id="AVPU01000001">
    <property type="protein sequence ID" value="KGM56307.1"/>
    <property type="molecule type" value="Genomic_DNA"/>
</dbReference>
<dbReference type="STRING" id="1385517.N800_08920"/>
<dbReference type="PANTHER" id="PTHR39624">
    <property type="entry name" value="PROTEIN INVOLVED IN RIMO-MEDIATED BETA-METHYLTHIOLATION OF RIBOSOMAL PROTEIN S12 YCAO"/>
    <property type="match status" value="1"/>
</dbReference>
<dbReference type="Pfam" id="PF02566">
    <property type="entry name" value="OsmC"/>
    <property type="match status" value="1"/>
</dbReference>
<dbReference type="SUPFAM" id="SSF82784">
    <property type="entry name" value="OsmC-like"/>
    <property type="match status" value="1"/>
</dbReference>
<gene>
    <name evidence="1" type="ORF">N800_08920</name>
</gene>
<evidence type="ECO:0000313" key="2">
    <source>
        <dbReference type="Proteomes" id="UP000029998"/>
    </source>
</evidence>
<dbReference type="RefSeq" id="WP_036133875.1">
    <property type="nucleotide sequence ID" value="NZ_AVPU01000001.1"/>
</dbReference>
<dbReference type="Proteomes" id="UP000029998">
    <property type="component" value="Unassembled WGS sequence"/>
</dbReference>
<dbReference type="InterPro" id="IPR015946">
    <property type="entry name" value="KH_dom-like_a/b"/>
</dbReference>
<comment type="caution">
    <text evidence="1">The sequence shown here is derived from an EMBL/GenBank/DDBJ whole genome shotgun (WGS) entry which is preliminary data.</text>
</comment>
<reference evidence="1 2" key="1">
    <citation type="submission" date="2013-08" db="EMBL/GenBank/DDBJ databases">
        <title>Genome sequencing of Lysobacter.</title>
        <authorList>
            <person name="Zhang S."/>
            <person name="Wang G."/>
        </authorList>
    </citation>
    <scope>NUCLEOTIDE SEQUENCE [LARGE SCALE GENOMIC DNA]</scope>
    <source>
        <strain evidence="1 2">GH1-9</strain>
    </source>
</reference>
<dbReference type="eggNOG" id="COG1765">
    <property type="taxonomic scope" value="Bacteria"/>
</dbReference>
<dbReference type="Gene3D" id="3.30.300.20">
    <property type="match status" value="1"/>
</dbReference>
<proteinExistence type="predicted"/>
<name>A0A0A0F4K9_9GAMM</name>
<dbReference type="AlphaFoldDB" id="A0A0A0F4K9"/>
<dbReference type="InterPro" id="IPR036102">
    <property type="entry name" value="OsmC/Ohrsf"/>
</dbReference>
<evidence type="ECO:0000313" key="1">
    <source>
        <dbReference type="EMBL" id="KGM56307.1"/>
    </source>
</evidence>